<sequence>MSVTVIISYNVAKFDWTKVKDGKSSKGKEIINGFQHGHKFGDNYNDQPKLMGTKTNIGKNLEVGSIIGSGPFNKNNNGPELRPSLVQSHSKEYLQLSKEINSGLDLVDLTTRDQMEQTSLERVAQPSLVATGNCSLTLVAGAITNASIIKNSPKDAGVTAMHRVGSGGNNTNSNRPRKEKRLTYVLNDTADTKHCAGINCLAVLKSSALYGCNYLFTGSRDGTLKRWALGENAATCSATFESHVDWVNDTVIAGDSTLVSCSSDTTLKTWNCLSEGTCTRTFRQHSDYVTCLAAAEKNTNVVASGGLGGEVFVWDIEAAVTPVSKSSDVVEDDCSNSMNGSANLLPISSPRTISSSNSIRTHTTQGHGYVPIAVKGHKESVYALAMNDSGSLLVSGGTEKVVRVWDPRTGSKNMKLRGHADNIRALLLDSTGRYCLSGSSDSMIRLWDLGQQRCVHSYAVHTDSVWALASTPTFSHVYSGGRDLSVRTHHTKSF</sequence>
<feature type="repeat" description="WD" evidence="3">
    <location>
        <begin position="416"/>
        <end position="457"/>
    </location>
</feature>
<evidence type="ECO:0000256" key="1">
    <source>
        <dbReference type="ARBA" id="ARBA00022574"/>
    </source>
</evidence>
<dbReference type="Pfam" id="PF00400">
    <property type="entry name" value="WD40"/>
    <property type="match status" value="6"/>
</dbReference>
<gene>
    <name evidence="4" type="ORF">PVK06_040968</name>
</gene>
<dbReference type="Gene3D" id="2.130.10.10">
    <property type="entry name" value="YVTN repeat-like/Quinoprotein amine dehydrogenase"/>
    <property type="match status" value="2"/>
</dbReference>
<dbReference type="EMBL" id="JARKNE010000011">
    <property type="protein sequence ID" value="KAK5786332.1"/>
    <property type="molecule type" value="Genomic_DNA"/>
</dbReference>
<dbReference type="InterPro" id="IPR019775">
    <property type="entry name" value="WD40_repeat_CS"/>
</dbReference>
<feature type="repeat" description="WD" evidence="3">
    <location>
        <begin position="374"/>
        <end position="415"/>
    </location>
</feature>
<dbReference type="InterPro" id="IPR001680">
    <property type="entry name" value="WD40_rpt"/>
</dbReference>
<protein>
    <recommendedName>
        <fullName evidence="6">WD repeat-containing protein 48-like</fullName>
    </recommendedName>
</protein>
<dbReference type="SUPFAM" id="SSF50978">
    <property type="entry name" value="WD40 repeat-like"/>
    <property type="match status" value="1"/>
</dbReference>
<evidence type="ECO:0000313" key="4">
    <source>
        <dbReference type="EMBL" id="KAK5786332.1"/>
    </source>
</evidence>
<organism evidence="4 5">
    <name type="scientific">Gossypium arboreum</name>
    <name type="common">Tree cotton</name>
    <name type="synonym">Gossypium nanking</name>
    <dbReference type="NCBI Taxonomy" id="29729"/>
    <lineage>
        <taxon>Eukaryota</taxon>
        <taxon>Viridiplantae</taxon>
        <taxon>Streptophyta</taxon>
        <taxon>Embryophyta</taxon>
        <taxon>Tracheophyta</taxon>
        <taxon>Spermatophyta</taxon>
        <taxon>Magnoliopsida</taxon>
        <taxon>eudicotyledons</taxon>
        <taxon>Gunneridae</taxon>
        <taxon>Pentapetalae</taxon>
        <taxon>rosids</taxon>
        <taxon>malvids</taxon>
        <taxon>Malvales</taxon>
        <taxon>Malvaceae</taxon>
        <taxon>Malvoideae</taxon>
        <taxon>Gossypium</taxon>
    </lineage>
</organism>
<dbReference type="PANTHER" id="PTHR19862:SF14">
    <property type="entry name" value="WD REPEAT-CONTAINING PROTEIN 48"/>
    <property type="match status" value="1"/>
</dbReference>
<evidence type="ECO:0000256" key="2">
    <source>
        <dbReference type="ARBA" id="ARBA00022737"/>
    </source>
</evidence>
<proteinExistence type="predicted"/>
<dbReference type="PROSITE" id="PS50082">
    <property type="entry name" value="WD_REPEATS_2"/>
    <property type="match status" value="3"/>
</dbReference>
<reference evidence="4 5" key="1">
    <citation type="submission" date="2023-03" db="EMBL/GenBank/DDBJ databases">
        <title>WGS of Gossypium arboreum.</title>
        <authorList>
            <person name="Yu D."/>
        </authorList>
    </citation>
    <scope>NUCLEOTIDE SEQUENCE [LARGE SCALE GENOMIC DNA]</scope>
    <source>
        <tissue evidence="4">Leaf</tissue>
    </source>
</reference>
<dbReference type="InterPro" id="IPR036322">
    <property type="entry name" value="WD40_repeat_dom_sf"/>
</dbReference>
<dbReference type="InterPro" id="IPR015943">
    <property type="entry name" value="WD40/YVTN_repeat-like_dom_sf"/>
</dbReference>
<dbReference type="SMART" id="SM00320">
    <property type="entry name" value="WD40"/>
    <property type="match status" value="6"/>
</dbReference>
<feature type="repeat" description="WD" evidence="3">
    <location>
        <begin position="282"/>
        <end position="324"/>
    </location>
</feature>
<dbReference type="InterPro" id="IPR051246">
    <property type="entry name" value="WDR48"/>
</dbReference>
<keyword evidence="5" id="KW-1185">Reference proteome</keyword>
<dbReference type="PROSITE" id="PS00678">
    <property type="entry name" value="WD_REPEATS_1"/>
    <property type="match status" value="1"/>
</dbReference>
<dbReference type="PRINTS" id="PR00320">
    <property type="entry name" value="GPROTEINBRPT"/>
</dbReference>
<keyword evidence="1 3" id="KW-0853">WD repeat</keyword>
<dbReference type="PROSITE" id="PS50294">
    <property type="entry name" value="WD_REPEATS_REGION"/>
    <property type="match status" value="2"/>
</dbReference>
<keyword evidence="2" id="KW-0677">Repeat</keyword>
<evidence type="ECO:0000256" key="3">
    <source>
        <dbReference type="PROSITE-ProRule" id="PRU00221"/>
    </source>
</evidence>
<accession>A0ABR0N7R4</accession>
<dbReference type="InterPro" id="IPR020472">
    <property type="entry name" value="WD40_PAC1"/>
</dbReference>
<comment type="caution">
    <text evidence="4">The sequence shown here is derived from an EMBL/GenBank/DDBJ whole genome shotgun (WGS) entry which is preliminary data.</text>
</comment>
<dbReference type="PANTHER" id="PTHR19862">
    <property type="entry name" value="WD REPEAT-CONTAINING PROTEIN 48"/>
    <property type="match status" value="1"/>
</dbReference>
<evidence type="ECO:0000313" key="5">
    <source>
        <dbReference type="Proteomes" id="UP001358586"/>
    </source>
</evidence>
<name>A0ABR0N7R4_GOSAR</name>
<evidence type="ECO:0008006" key="6">
    <source>
        <dbReference type="Google" id="ProtNLM"/>
    </source>
</evidence>
<dbReference type="CDD" id="cd00200">
    <property type="entry name" value="WD40"/>
    <property type="match status" value="1"/>
</dbReference>
<dbReference type="Proteomes" id="UP001358586">
    <property type="component" value="Chromosome 11"/>
</dbReference>